<dbReference type="Proteomes" id="UP000756860">
    <property type="component" value="Unassembled WGS sequence"/>
</dbReference>
<evidence type="ECO:0000259" key="9">
    <source>
        <dbReference type="PROSITE" id="PS51747"/>
    </source>
</evidence>
<evidence type="ECO:0000256" key="7">
    <source>
        <dbReference type="ARBA" id="ARBA00048045"/>
    </source>
</evidence>
<evidence type="ECO:0000313" key="11">
    <source>
        <dbReference type="Proteomes" id="UP000756860"/>
    </source>
</evidence>
<keyword evidence="3 8" id="KW-0819">tRNA processing</keyword>
<protein>
    <recommendedName>
        <fullName evidence="8">tRNA-specific adenosine deaminase</fullName>
        <ecNumber evidence="8">3.5.4.33</ecNumber>
    </recommendedName>
</protein>
<dbReference type="PANTHER" id="PTHR11079:SF202">
    <property type="entry name" value="TRNA-SPECIFIC ADENOSINE DEAMINASE"/>
    <property type="match status" value="1"/>
</dbReference>
<name>A0ABS5S996_9BACT</name>
<comment type="function">
    <text evidence="8">Catalyzes the deamination of adenosine to inosine at the wobble position 34 of tRNA(Arg2).</text>
</comment>
<comment type="catalytic activity">
    <reaction evidence="7 8">
        <text>adenosine(34) in tRNA + H2O + H(+) = inosine(34) in tRNA + NH4(+)</text>
        <dbReference type="Rhea" id="RHEA:43168"/>
        <dbReference type="Rhea" id="RHEA-COMP:10373"/>
        <dbReference type="Rhea" id="RHEA-COMP:10374"/>
        <dbReference type="ChEBI" id="CHEBI:15377"/>
        <dbReference type="ChEBI" id="CHEBI:15378"/>
        <dbReference type="ChEBI" id="CHEBI:28938"/>
        <dbReference type="ChEBI" id="CHEBI:74411"/>
        <dbReference type="ChEBI" id="CHEBI:82852"/>
        <dbReference type="EC" id="3.5.4.33"/>
    </reaction>
</comment>
<dbReference type="InterPro" id="IPR002125">
    <property type="entry name" value="CMP_dCMP_dom"/>
</dbReference>
<evidence type="ECO:0000256" key="3">
    <source>
        <dbReference type="ARBA" id="ARBA00022694"/>
    </source>
</evidence>
<feature type="binding site" evidence="8">
    <location>
        <position position="83"/>
    </location>
    <ligand>
        <name>Zn(2+)</name>
        <dbReference type="ChEBI" id="CHEBI:29105"/>
        <note>catalytic</note>
    </ligand>
</feature>
<feature type="binding site" evidence="8">
    <location>
        <position position="86"/>
    </location>
    <ligand>
        <name>Zn(2+)</name>
        <dbReference type="ChEBI" id="CHEBI:29105"/>
        <note>catalytic</note>
    </ligand>
</feature>
<dbReference type="Pfam" id="PF00383">
    <property type="entry name" value="dCMP_cyt_deam_1"/>
    <property type="match status" value="1"/>
</dbReference>
<dbReference type="SUPFAM" id="SSF53927">
    <property type="entry name" value="Cytidine deaminase-like"/>
    <property type="match status" value="1"/>
</dbReference>
<comment type="subunit">
    <text evidence="2 8">Homodimer.</text>
</comment>
<proteinExistence type="inferred from homology"/>
<dbReference type="RefSeq" id="WP_214173924.1">
    <property type="nucleotide sequence ID" value="NZ_JAHCVK010000001.1"/>
</dbReference>
<dbReference type="EMBL" id="JAHCVK010000001">
    <property type="protein sequence ID" value="MBT0651941.1"/>
    <property type="molecule type" value="Genomic_DNA"/>
</dbReference>
<dbReference type="InterPro" id="IPR016192">
    <property type="entry name" value="APOBEC/CMP_deaminase_Zn-bd"/>
</dbReference>
<evidence type="ECO:0000256" key="1">
    <source>
        <dbReference type="ARBA" id="ARBA00010669"/>
    </source>
</evidence>
<sequence>MKDDVYWMGIALREANKAADLGEVPIGAVVVRDGSVLGRGHNLRESRHDPTAHAEMIAIRQAARRSDNWRLSGATLYVTVEPCVMCMGGILLARIDRVVFGCHDPKAGAAGSLYDLSADSRLNHRVTLTAGVRGAECAATISSFFASLRKRKRQQKDTID</sequence>
<feature type="domain" description="CMP/dCMP-type deaminase" evidence="9">
    <location>
        <begin position="2"/>
        <end position="129"/>
    </location>
</feature>
<comment type="similarity">
    <text evidence="1">Belongs to the cytidine and deoxycytidylate deaminase family. ADAT2 subfamily.</text>
</comment>
<evidence type="ECO:0000256" key="4">
    <source>
        <dbReference type="ARBA" id="ARBA00022723"/>
    </source>
</evidence>
<keyword evidence="5 8" id="KW-0378">Hydrolase</keyword>
<dbReference type="PROSITE" id="PS00903">
    <property type="entry name" value="CYT_DCMP_DEAMINASES_1"/>
    <property type="match status" value="1"/>
</dbReference>
<dbReference type="PROSITE" id="PS51747">
    <property type="entry name" value="CYT_DCMP_DEAMINASES_2"/>
    <property type="match status" value="1"/>
</dbReference>
<organism evidence="10 11">
    <name type="scientific">Geomobilimonas luticola</name>
    <dbReference type="NCBI Taxonomy" id="1114878"/>
    <lineage>
        <taxon>Bacteria</taxon>
        <taxon>Pseudomonadati</taxon>
        <taxon>Thermodesulfobacteriota</taxon>
        <taxon>Desulfuromonadia</taxon>
        <taxon>Geobacterales</taxon>
        <taxon>Geobacteraceae</taxon>
        <taxon>Geomobilimonas</taxon>
    </lineage>
</organism>
<feature type="binding site" evidence="8">
    <location>
        <position position="53"/>
    </location>
    <ligand>
        <name>Zn(2+)</name>
        <dbReference type="ChEBI" id="CHEBI:29105"/>
        <note>catalytic</note>
    </ligand>
</feature>
<dbReference type="CDD" id="cd01285">
    <property type="entry name" value="nucleoside_deaminase"/>
    <property type="match status" value="1"/>
</dbReference>
<evidence type="ECO:0000256" key="8">
    <source>
        <dbReference type="HAMAP-Rule" id="MF_00972"/>
    </source>
</evidence>
<dbReference type="PANTHER" id="PTHR11079">
    <property type="entry name" value="CYTOSINE DEAMINASE FAMILY MEMBER"/>
    <property type="match status" value="1"/>
</dbReference>
<dbReference type="GO" id="GO:0052717">
    <property type="term" value="F:tRNA-specific adenosine-34 deaminase activity"/>
    <property type="evidence" value="ECO:0007669"/>
    <property type="project" value="UniProtKB-EC"/>
</dbReference>
<dbReference type="HAMAP" id="MF_00972">
    <property type="entry name" value="tRNA_aden_deaminase"/>
    <property type="match status" value="1"/>
</dbReference>
<dbReference type="InterPro" id="IPR028883">
    <property type="entry name" value="tRNA_aden_deaminase"/>
</dbReference>
<reference evidence="10 11" key="1">
    <citation type="submission" date="2021-05" db="EMBL/GenBank/DDBJ databases">
        <title>The draft genome of Geobacter luticola JCM 17780.</title>
        <authorList>
            <person name="Xu Z."/>
            <person name="Masuda Y."/>
            <person name="Itoh H."/>
            <person name="Senoo K."/>
        </authorList>
    </citation>
    <scope>NUCLEOTIDE SEQUENCE [LARGE SCALE GENOMIC DNA]</scope>
    <source>
        <strain evidence="10 11">JCM 17780</strain>
    </source>
</reference>
<evidence type="ECO:0000256" key="2">
    <source>
        <dbReference type="ARBA" id="ARBA00011738"/>
    </source>
</evidence>
<keyword evidence="4 8" id="KW-0479">Metal-binding</keyword>
<gene>
    <name evidence="8 10" type="primary">tadA</name>
    <name evidence="10" type="ORF">KI810_02645</name>
</gene>
<dbReference type="EC" id="3.5.4.33" evidence="8"/>
<evidence type="ECO:0000256" key="6">
    <source>
        <dbReference type="ARBA" id="ARBA00022833"/>
    </source>
</evidence>
<feature type="active site" description="Proton donor" evidence="8">
    <location>
        <position position="55"/>
    </location>
</feature>
<accession>A0ABS5S996</accession>
<keyword evidence="6 8" id="KW-0862">Zinc</keyword>
<dbReference type="NCBIfam" id="NF008113">
    <property type="entry name" value="PRK10860.1"/>
    <property type="match status" value="1"/>
</dbReference>
<keyword evidence="11" id="KW-1185">Reference proteome</keyword>
<comment type="cofactor">
    <cofactor evidence="8">
        <name>Zn(2+)</name>
        <dbReference type="ChEBI" id="CHEBI:29105"/>
    </cofactor>
    <text evidence="8">Binds 1 zinc ion per subunit.</text>
</comment>
<dbReference type="InterPro" id="IPR016193">
    <property type="entry name" value="Cytidine_deaminase-like"/>
</dbReference>
<evidence type="ECO:0000256" key="5">
    <source>
        <dbReference type="ARBA" id="ARBA00022801"/>
    </source>
</evidence>
<comment type="caution">
    <text evidence="10">The sequence shown here is derived from an EMBL/GenBank/DDBJ whole genome shotgun (WGS) entry which is preliminary data.</text>
</comment>
<evidence type="ECO:0000313" key="10">
    <source>
        <dbReference type="EMBL" id="MBT0651941.1"/>
    </source>
</evidence>
<dbReference type="Gene3D" id="3.40.140.10">
    <property type="entry name" value="Cytidine Deaminase, domain 2"/>
    <property type="match status" value="1"/>
</dbReference>